<dbReference type="InterPro" id="IPR044074">
    <property type="entry name" value="PurU_ACT"/>
</dbReference>
<dbReference type="GO" id="GO:0008864">
    <property type="term" value="F:formyltetrahydrofolate deformylase activity"/>
    <property type="evidence" value="ECO:0007669"/>
    <property type="project" value="UniProtKB-UniRule"/>
</dbReference>
<keyword evidence="3" id="KW-0658">Purine biosynthesis</keyword>
<dbReference type="InterPro" id="IPR036477">
    <property type="entry name" value="Formyl_transf_N_sf"/>
</dbReference>
<comment type="similarity">
    <text evidence="3">Belongs to the PurU family.</text>
</comment>
<dbReference type="PIRSF" id="PIRSF036480">
    <property type="entry name" value="FormyFH4_hydr"/>
    <property type="match status" value="1"/>
</dbReference>
<dbReference type="Gene3D" id="3.30.70.260">
    <property type="match status" value="1"/>
</dbReference>
<comment type="catalytic activity">
    <reaction evidence="3">
        <text>(6R)-10-formyltetrahydrofolate + H2O = (6S)-5,6,7,8-tetrahydrofolate + formate + H(+)</text>
        <dbReference type="Rhea" id="RHEA:19833"/>
        <dbReference type="ChEBI" id="CHEBI:15377"/>
        <dbReference type="ChEBI" id="CHEBI:15378"/>
        <dbReference type="ChEBI" id="CHEBI:15740"/>
        <dbReference type="ChEBI" id="CHEBI:57453"/>
        <dbReference type="ChEBI" id="CHEBI:195366"/>
        <dbReference type="EC" id="3.5.1.10"/>
    </reaction>
</comment>
<dbReference type="Gene3D" id="3.40.50.170">
    <property type="entry name" value="Formyl transferase, N-terminal domain"/>
    <property type="match status" value="1"/>
</dbReference>
<dbReference type="InterPro" id="IPR004810">
    <property type="entry name" value="PurU"/>
</dbReference>
<evidence type="ECO:0000256" key="2">
    <source>
        <dbReference type="ARBA" id="ARBA00022801"/>
    </source>
</evidence>
<dbReference type="AlphaFoldDB" id="A0AA86E007"/>
<keyword evidence="1 3" id="KW-0554">One-carbon metabolism</keyword>
<reference evidence="6 7" key="1">
    <citation type="journal article" date="2014" name="Environ. Microbiol.">
        <title>Insights into organohalide respiration and the versatile catabolism of Sulfurospirillum multivorans gained from comparative genomics and physiological studies.</title>
        <authorList>
            <person name="Goris T."/>
            <person name="Schubert T."/>
            <person name="Gadkari J."/>
            <person name="Wubet T."/>
            <person name="Tarkka M."/>
            <person name="Buscot F."/>
            <person name="Adrian L."/>
            <person name="Diekert G."/>
        </authorList>
    </citation>
    <scope>NUCLEOTIDE SEQUENCE [LARGE SCALE GENOMIC DNA]</scope>
    <source>
        <strain evidence="7">DM 12446 / JCM 15788 / NBRC 109480</strain>
    </source>
</reference>
<evidence type="ECO:0000259" key="5">
    <source>
        <dbReference type="Pfam" id="PF00551"/>
    </source>
</evidence>
<evidence type="ECO:0000256" key="3">
    <source>
        <dbReference type="HAMAP-Rule" id="MF_01927"/>
    </source>
</evidence>
<organism evidence="6 7">
    <name type="scientific">Sulfurospirillum multivorans (strain DM 12446 / JCM 15788 / NBRC 109480)</name>
    <dbReference type="NCBI Taxonomy" id="1150621"/>
    <lineage>
        <taxon>Bacteria</taxon>
        <taxon>Pseudomonadati</taxon>
        <taxon>Campylobacterota</taxon>
        <taxon>Epsilonproteobacteria</taxon>
        <taxon>Campylobacterales</taxon>
        <taxon>Sulfurospirillaceae</taxon>
        <taxon>Sulfurospirillum</taxon>
    </lineage>
</organism>
<dbReference type="GO" id="GO:0006730">
    <property type="term" value="P:one-carbon metabolic process"/>
    <property type="evidence" value="ECO:0007669"/>
    <property type="project" value="UniProtKB-KW"/>
</dbReference>
<dbReference type="EC" id="3.5.1.10" evidence="3 4"/>
<accession>A0AA86E007</accession>
<dbReference type="InterPro" id="IPR045865">
    <property type="entry name" value="ACT-like_dom_sf"/>
</dbReference>
<comment type="pathway">
    <text evidence="3">Purine metabolism; IMP biosynthesis via de novo pathway; formate from 10-formyl-5,6,7,8-tetrahydrofolate: step 1/1.</text>
</comment>
<sequence length="280" mass="31954">MQESKNYILKIDCSDEKGLIYRIADVVFKYQLNIIKNDEFVDRDNGKFFMRAELSGEMNMSAFKGTLEAMLPAHADIYVAEARKKDIILMGTKETHCLGDILLKHDSDDLNANILAIVSNYEDLKGLSDKFNIPFHCVSHEGLNRAEHEAKVLEVLSAYTVDYIVLAKYMRILSSEFVGHYEEKMINIHHSFLPAFIGANPYKQAFSRGVKIIGATAHFVNNNLDEGPIIAQDVIHVNHEMTWKDMQRAGRNVEKNVLSNALDLVFEERIFVHDNKTIIF</sequence>
<gene>
    <name evidence="3 6" type="primary">purU</name>
    <name evidence="6" type="ORF">SMUL_2152</name>
</gene>
<proteinExistence type="inferred from homology"/>
<dbReference type="SUPFAM" id="SSF53328">
    <property type="entry name" value="Formyltransferase"/>
    <property type="match status" value="1"/>
</dbReference>
<dbReference type="EMBL" id="CP007201">
    <property type="protein sequence ID" value="AHJ13405.1"/>
    <property type="molecule type" value="Genomic_DNA"/>
</dbReference>
<dbReference type="PANTHER" id="PTHR42706:SF1">
    <property type="entry name" value="FORMYLTETRAHYDROFOLATE DEFORMYLASE 2, MITOCHONDRIAL"/>
    <property type="match status" value="1"/>
</dbReference>
<dbReference type="NCBIfam" id="TIGR00655">
    <property type="entry name" value="PurU"/>
    <property type="match status" value="1"/>
</dbReference>
<dbReference type="InterPro" id="IPR002376">
    <property type="entry name" value="Formyl_transf_N"/>
</dbReference>
<dbReference type="HAMAP" id="MF_01927">
    <property type="entry name" value="PurU"/>
    <property type="match status" value="1"/>
</dbReference>
<dbReference type="GO" id="GO:0006189">
    <property type="term" value="P:'de novo' IMP biosynthetic process"/>
    <property type="evidence" value="ECO:0007669"/>
    <property type="project" value="UniProtKB-UniRule"/>
</dbReference>
<evidence type="ECO:0000313" key="6">
    <source>
        <dbReference type="EMBL" id="AHJ13405.1"/>
    </source>
</evidence>
<evidence type="ECO:0000256" key="4">
    <source>
        <dbReference type="NCBIfam" id="TIGR00655"/>
    </source>
</evidence>
<name>A0AA86E007_SULMK</name>
<dbReference type="NCBIfam" id="NF004684">
    <property type="entry name" value="PRK06027.1"/>
    <property type="match status" value="1"/>
</dbReference>
<dbReference type="RefSeq" id="WP_025345256.1">
    <property type="nucleotide sequence ID" value="NZ_CP007201.1"/>
</dbReference>
<evidence type="ECO:0000313" key="7">
    <source>
        <dbReference type="Proteomes" id="UP000019322"/>
    </source>
</evidence>
<keyword evidence="2 3" id="KW-0378">Hydrolase</keyword>
<dbReference type="PANTHER" id="PTHR42706">
    <property type="entry name" value="FORMYLTETRAHYDROFOLATE DEFORMYLASE"/>
    <property type="match status" value="1"/>
</dbReference>
<comment type="function">
    <text evidence="3">Catalyzes the hydrolysis of 10-formyltetrahydrofolate (formyl-FH4) to formate and tetrahydrofolate (FH4).</text>
</comment>
<feature type="active site" evidence="3">
    <location>
        <position position="225"/>
    </location>
</feature>
<dbReference type="Pfam" id="PF00551">
    <property type="entry name" value="Formyl_trans_N"/>
    <property type="match status" value="1"/>
</dbReference>
<dbReference type="PRINTS" id="PR01575">
    <property type="entry name" value="FFH4HYDRLASE"/>
</dbReference>
<evidence type="ECO:0000256" key="1">
    <source>
        <dbReference type="ARBA" id="ARBA00022563"/>
    </source>
</evidence>
<feature type="domain" description="Formyl transferase N-terminal" evidence="5">
    <location>
        <begin position="87"/>
        <end position="262"/>
    </location>
</feature>
<dbReference type="KEGG" id="smul:SMUL_2152"/>
<dbReference type="CDD" id="cd04875">
    <property type="entry name" value="ACT_F4HF-DF"/>
    <property type="match status" value="1"/>
</dbReference>
<protein>
    <recommendedName>
        <fullName evidence="3 4">Formyltetrahydrofolate deformylase</fullName>
        <ecNumber evidence="3 4">3.5.1.10</ecNumber>
    </recommendedName>
    <alternativeName>
        <fullName evidence="3">Formyl-FH(4) hydrolase</fullName>
    </alternativeName>
</protein>
<dbReference type="SUPFAM" id="SSF55021">
    <property type="entry name" value="ACT-like"/>
    <property type="match status" value="1"/>
</dbReference>
<dbReference type="Proteomes" id="UP000019322">
    <property type="component" value="Chromosome"/>
</dbReference>